<feature type="transmembrane region" description="Helical" evidence="1">
    <location>
        <begin position="102"/>
        <end position="122"/>
    </location>
</feature>
<evidence type="ECO:0000313" key="3">
    <source>
        <dbReference type="Proteomes" id="UP000256869"/>
    </source>
</evidence>
<reference evidence="2 3" key="1">
    <citation type="submission" date="2018-07" db="EMBL/GenBank/DDBJ databases">
        <title>Genomic Encyclopedia of Type Strains, Phase III (KMG-III): the genomes of soil and plant-associated and newly described type strains.</title>
        <authorList>
            <person name="Whitman W."/>
        </authorList>
    </citation>
    <scope>NUCLEOTIDE SEQUENCE [LARGE SCALE GENOMIC DNA]</scope>
    <source>
        <strain evidence="2 3">CECT 8236</strain>
    </source>
</reference>
<dbReference type="AlphaFoldDB" id="A0A3D9IFJ7"/>
<organism evidence="2 3">
    <name type="scientific">Cohnella lupini</name>
    <dbReference type="NCBI Taxonomy" id="1294267"/>
    <lineage>
        <taxon>Bacteria</taxon>
        <taxon>Bacillati</taxon>
        <taxon>Bacillota</taxon>
        <taxon>Bacilli</taxon>
        <taxon>Bacillales</taxon>
        <taxon>Paenibacillaceae</taxon>
        <taxon>Cohnella</taxon>
    </lineage>
</organism>
<keyword evidence="3" id="KW-1185">Reference proteome</keyword>
<sequence>MKCEEAAEWFGIYRDLPEDSAERLAVDLHVHGCSECAEEFSIWEESALLIQELPFNEALEDEPVSSEWMNQNVMNRIYSEQSWYMPAVRRTYSFSFAFRKKVAGILAALFALFVCGFLYTAFGRIGGTSEDGTALIDSANAFAASHQGGDSIHLEVPMASLSDPIMLTVSPATPEYWVAFSIVGMIMTLLILNWFSRVRT</sequence>
<gene>
    <name evidence="2" type="ORF">DFP95_106218</name>
</gene>
<dbReference type="EMBL" id="QRDY01000006">
    <property type="protein sequence ID" value="RED60427.1"/>
    <property type="molecule type" value="Genomic_DNA"/>
</dbReference>
<feature type="transmembrane region" description="Helical" evidence="1">
    <location>
        <begin position="176"/>
        <end position="195"/>
    </location>
</feature>
<dbReference type="OrthoDB" id="2679416at2"/>
<protein>
    <submittedName>
        <fullName evidence="2">Uncharacterized protein</fullName>
    </submittedName>
</protein>
<comment type="caution">
    <text evidence="2">The sequence shown here is derived from an EMBL/GenBank/DDBJ whole genome shotgun (WGS) entry which is preliminary data.</text>
</comment>
<keyword evidence="1" id="KW-0812">Transmembrane</keyword>
<evidence type="ECO:0000256" key="1">
    <source>
        <dbReference type="SAM" id="Phobius"/>
    </source>
</evidence>
<keyword evidence="1" id="KW-0472">Membrane</keyword>
<evidence type="ECO:0000313" key="2">
    <source>
        <dbReference type="EMBL" id="RED60427.1"/>
    </source>
</evidence>
<keyword evidence="1" id="KW-1133">Transmembrane helix</keyword>
<proteinExistence type="predicted"/>
<dbReference type="Proteomes" id="UP000256869">
    <property type="component" value="Unassembled WGS sequence"/>
</dbReference>
<name>A0A3D9IFJ7_9BACL</name>
<accession>A0A3D9IFJ7</accession>
<dbReference type="RefSeq" id="WP_115993136.1">
    <property type="nucleotide sequence ID" value="NZ_QRDY01000006.1"/>
</dbReference>